<dbReference type="SMART" id="SM00271">
    <property type="entry name" value="DnaJ"/>
    <property type="match status" value="1"/>
</dbReference>
<dbReference type="PANTHER" id="PTHR46426">
    <property type="entry name" value="PROTEIN DISULFIDE-ISOMERASE TMX3"/>
    <property type="match status" value="1"/>
</dbReference>
<dbReference type="EC" id="5.3.4.1" evidence="3"/>
<dbReference type="Gene3D" id="3.40.30.10">
    <property type="entry name" value="Glutaredoxin"/>
    <property type="match status" value="1"/>
</dbReference>
<keyword evidence="4" id="KW-0812">Transmembrane</keyword>
<comment type="caution">
    <text evidence="10">The sequence shown here is derived from an EMBL/GenBank/DDBJ whole genome shotgun (WGS) entry which is preliminary data.</text>
</comment>
<dbReference type="InterPro" id="IPR036249">
    <property type="entry name" value="Thioredoxin-like_sf"/>
</dbReference>
<proteinExistence type="predicted"/>
<dbReference type="SUPFAM" id="SSF46565">
    <property type="entry name" value="Chaperone J-domain"/>
    <property type="match status" value="1"/>
</dbReference>
<evidence type="ECO:0000256" key="4">
    <source>
        <dbReference type="ARBA" id="ARBA00022692"/>
    </source>
</evidence>
<name>A0AAW0MD18_9GOBI</name>
<dbReference type="AlphaFoldDB" id="A0AAW0MD18"/>
<dbReference type="Proteomes" id="UP001460270">
    <property type="component" value="Unassembled WGS sequence"/>
</dbReference>
<comment type="subcellular location">
    <subcellularLocation>
        <location evidence="2">Membrane</location>
        <topology evidence="2">Single-pass membrane protein</topology>
    </subcellularLocation>
</comment>
<evidence type="ECO:0000313" key="11">
    <source>
        <dbReference type="Proteomes" id="UP001460270"/>
    </source>
</evidence>
<feature type="domain" description="J" evidence="9">
    <location>
        <begin position="365"/>
        <end position="441"/>
    </location>
</feature>
<evidence type="ECO:0000256" key="8">
    <source>
        <dbReference type="SAM" id="SignalP"/>
    </source>
</evidence>
<evidence type="ECO:0000256" key="3">
    <source>
        <dbReference type="ARBA" id="ARBA00012723"/>
    </source>
</evidence>
<dbReference type="GO" id="GO:0016020">
    <property type="term" value="C:membrane"/>
    <property type="evidence" value="ECO:0007669"/>
    <property type="project" value="UniProtKB-SubCell"/>
</dbReference>
<dbReference type="InterPro" id="IPR036869">
    <property type="entry name" value="J_dom_sf"/>
</dbReference>
<dbReference type="GO" id="GO:0003756">
    <property type="term" value="F:protein disulfide isomerase activity"/>
    <property type="evidence" value="ECO:0007669"/>
    <property type="project" value="UniProtKB-EC"/>
</dbReference>
<dbReference type="PROSITE" id="PS50076">
    <property type="entry name" value="DNAJ_2"/>
    <property type="match status" value="1"/>
</dbReference>
<protein>
    <recommendedName>
        <fullName evidence="3">protein disulfide-isomerase</fullName>
        <ecNumber evidence="3">5.3.4.1</ecNumber>
    </recommendedName>
</protein>
<feature type="chain" id="PRO_5043553110" description="protein disulfide-isomerase" evidence="8">
    <location>
        <begin position="19"/>
        <end position="620"/>
    </location>
</feature>
<dbReference type="PANTHER" id="PTHR46426:SF1">
    <property type="entry name" value="PROTEIN DISULFIDE-ISOMERASE TMX3"/>
    <property type="match status" value="1"/>
</dbReference>
<feature type="compositionally biased region" description="Pro residues" evidence="7">
    <location>
        <begin position="321"/>
        <end position="331"/>
    </location>
</feature>
<feature type="signal peptide" evidence="8">
    <location>
        <begin position="1"/>
        <end position="18"/>
    </location>
</feature>
<organism evidence="10 11">
    <name type="scientific">Mugilogobius chulae</name>
    <name type="common">yellowstripe goby</name>
    <dbReference type="NCBI Taxonomy" id="88201"/>
    <lineage>
        <taxon>Eukaryota</taxon>
        <taxon>Metazoa</taxon>
        <taxon>Chordata</taxon>
        <taxon>Craniata</taxon>
        <taxon>Vertebrata</taxon>
        <taxon>Euteleostomi</taxon>
        <taxon>Actinopterygii</taxon>
        <taxon>Neopterygii</taxon>
        <taxon>Teleostei</taxon>
        <taxon>Neoteleostei</taxon>
        <taxon>Acanthomorphata</taxon>
        <taxon>Gobiaria</taxon>
        <taxon>Gobiiformes</taxon>
        <taxon>Gobioidei</taxon>
        <taxon>Gobiidae</taxon>
        <taxon>Gobionellinae</taxon>
        <taxon>Mugilogobius</taxon>
    </lineage>
</organism>
<dbReference type="GO" id="GO:0009986">
    <property type="term" value="C:cell surface"/>
    <property type="evidence" value="ECO:0007669"/>
    <property type="project" value="TreeGrafter"/>
</dbReference>
<accession>A0AAW0MD18</accession>
<dbReference type="PRINTS" id="PR00625">
    <property type="entry name" value="JDOMAIN"/>
</dbReference>
<evidence type="ECO:0000259" key="9">
    <source>
        <dbReference type="PROSITE" id="PS50076"/>
    </source>
</evidence>
<dbReference type="EMBL" id="JBBPFD010000680">
    <property type="protein sequence ID" value="KAK7877627.1"/>
    <property type="molecule type" value="Genomic_DNA"/>
</dbReference>
<dbReference type="InterPro" id="IPR001623">
    <property type="entry name" value="DnaJ_domain"/>
</dbReference>
<sequence length="620" mass="69429">MAPLVCLLLLGLSALSKEFRVRTYPAIVLLKKDQKYNYMGPKTKDSILDFTHRVSGPSVRVLSSQKLLDHALSRHKVMFLFIGATSDLKWVSVTSFPAVLVFKTTLTSNSTILSEGNTNHESSLFVLTKVTDDCISSDFSARMQLYAELDDVTVPRLLLMNLTNDSYFEPAEGLDLDSEQDLVWFLDSVLGGAFQAQGGNSVPQRIRRFVYDAKTTLTPVFREAPFLGVMLVSIPLGVVLSLLFLCIKARPTFGDDDQAAEVSTATQRHKRKKAAECEEEVKGRLSETQPWLYTGCFERLRFCSGSAPVLPRGARHGSPRAPAPVPRPPARSAPAALPAVRRRGARSLDTLDLELLDLVEEVPQNFYELLSVEQDAPATDIKKAYRRLSLVLHPDKNKEPDAEVKFRQILDRSWADPVQILGRSWTDPGQILGRSWTDPGQILGRSWADPGQILDRSWADPGQILDRSWADPGQILDRSWTDPGQILDRSWDRSWADPGQILYRSWADPGTDPGQILGRSWADPVQILDRSCTDPGQILYRSCTDPGQILDRSWTDPGQIPGRSWTGKPGEISNVEMFDHSGPDLVGRWPHLAREPLFEQPRFRHTGTFMSQFSLSRIRI</sequence>
<gene>
    <name evidence="10" type="ORF">WMY93_031639</name>
</gene>
<dbReference type="SUPFAM" id="SSF52833">
    <property type="entry name" value="Thioredoxin-like"/>
    <property type="match status" value="1"/>
</dbReference>
<evidence type="ECO:0000256" key="7">
    <source>
        <dbReference type="SAM" id="MobiDB-lite"/>
    </source>
</evidence>
<evidence type="ECO:0000256" key="1">
    <source>
        <dbReference type="ARBA" id="ARBA00001182"/>
    </source>
</evidence>
<evidence type="ECO:0000256" key="6">
    <source>
        <dbReference type="ARBA" id="ARBA00023136"/>
    </source>
</evidence>
<keyword evidence="5" id="KW-1133">Transmembrane helix</keyword>
<keyword evidence="11" id="KW-1185">Reference proteome</keyword>
<dbReference type="Pfam" id="PF00226">
    <property type="entry name" value="DnaJ"/>
    <property type="match status" value="1"/>
</dbReference>
<dbReference type="CDD" id="cd06257">
    <property type="entry name" value="DnaJ"/>
    <property type="match status" value="1"/>
</dbReference>
<evidence type="ECO:0000256" key="2">
    <source>
        <dbReference type="ARBA" id="ARBA00004167"/>
    </source>
</evidence>
<dbReference type="GO" id="GO:0005783">
    <property type="term" value="C:endoplasmic reticulum"/>
    <property type="evidence" value="ECO:0007669"/>
    <property type="project" value="TreeGrafter"/>
</dbReference>
<feature type="region of interest" description="Disordered" evidence="7">
    <location>
        <begin position="311"/>
        <end position="338"/>
    </location>
</feature>
<comment type="catalytic activity">
    <reaction evidence="1">
        <text>Catalyzes the rearrangement of -S-S- bonds in proteins.</text>
        <dbReference type="EC" id="5.3.4.1"/>
    </reaction>
</comment>
<dbReference type="InterPro" id="IPR052250">
    <property type="entry name" value="PDI_TMX3"/>
</dbReference>
<evidence type="ECO:0000313" key="10">
    <source>
        <dbReference type="EMBL" id="KAK7877627.1"/>
    </source>
</evidence>
<evidence type="ECO:0000256" key="5">
    <source>
        <dbReference type="ARBA" id="ARBA00022989"/>
    </source>
</evidence>
<keyword evidence="6" id="KW-0472">Membrane</keyword>
<keyword evidence="8" id="KW-0732">Signal</keyword>
<reference evidence="11" key="1">
    <citation type="submission" date="2024-04" db="EMBL/GenBank/DDBJ databases">
        <title>Salinicola lusitanus LLJ914,a marine bacterium isolated from the Okinawa Trough.</title>
        <authorList>
            <person name="Li J."/>
        </authorList>
    </citation>
    <scope>NUCLEOTIDE SEQUENCE [LARGE SCALE GENOMIC DNA]</scope>
</reference>
<dbReference type="Gene3D" id="1.10.287.110">
    <property type="entry name" value="DnaJ domain"/>
    <property type="match status" value="1"/>
</dbReference>